<dbReference type="EMBL" id="BSDO01000004">
    <property type="protein sequence ID" value="GLI23322.1"/>
    <property type="molecule type" value="Genomic_DNA"/>
</dbReference>
<reference evidence="3 5" key="2">
    <citation type="submission" date="2023-07" db="EMBL/GenBank/DDBJ databases">
        <title>Genomic Encyclopedia of Type Strains, Phase IV (KMG-IV): sequencing the most valuable type-strain genomes for metagenomic binning, comparative biology and taxonomic classification.</title>
        <authorList>
            <person name="Goeker M."/>
        </authorList>
    </citation>
    <scope>NUCLEOTIDE SEQUENCE [LARGE SCALE GENOMIC DNA]</scope>
    <source>
        <strain evidence="3 5">DSM 338</strain>
    </source>
</reference>
<dbReference type="PANTHER" id="PTHR43433">
    <property type="entry name" value="HYDROLASE, ALPHA/BETA FOLD FAMILY PROTEIN"/>
    <property type="match status" value="1"/>
</dbReference>
<keyword evidence="5" id="KW-1185">Reference proteome</keyword>
<reference evidence="2" key="1">
    <citation type="submission" date="2022-12" db="EMBL/GenBank/DDBJ databases">
        <title>Reference genome sequencing for broad-spectrum identification of bacterial and archaeal isolates by mass spectrometry.</title>
        <authorList>
            <person name="Sekiguchi Y."/>
            <person name="Tourlousse D.M."/>
        </authorList>
    </citation>
    <scope>NUCLEOTIDE SEQUENCE</scope>
    <source>
        <strain evidence="2">301</strain>
    </source>
</reference>
<accession>A0A9W6CNT6</accession>
<dbReference type="GO" id="GO:0004806">
    <property type="term" value="F:triacylglycerol lipase activity"/>
    <property type="evidence" value="ECO:0007669"/>
    <property type="project" value="TreeGrafter"/>
</dbReference>
<keyword evidence="2" id="KW-0378">Hydrolase</keyword>
<dbReference type="AlphaFoldDB" id="A0A9W6CNT6"/>
<dbReference type="InterPro" id="IPR029058">
    <property type="entry name" value="AB_hydrolase_fold"/>
</dbReference>
<evidence type="ECO:0000313" key="2">
    <source>
        <dbReference type="EMBL" id="GLI23322.1"/>
    </source>
</evidence>
<dbReference type="Proteomes" id="UP001144397">
    <property type="component" value="Unassembled WGS sequence"/>
</dbReference>
<dbReference type="EMBL" id="JAVDPY010000005">
    <property type="protein sequence ID" value="MDR6334658.1"/>
    <property type="molecule type" value="Genomic_DNA"/>
</dbReference>
<dbReference type="Pfam" id="PF00561">
    <property type="entry name" value="Abhydrolase_1"/>
    <property type="match status" value="1"/>
</dbReference>
<evidence type="ECO:0000313" key="5">
    <source>
        <dbReference type="Proteomes" id="UP001245370"/>
    </source>
</evidence>
<sequence>MPHFSSDGVDIAYLDQGAGEPVLLIHGFASTKEINWVGPSWTKTLTEAGYRVIAFDHRGHGESEKLYDPALYDTRLMAEDAHRLLRHLGLERADVIGYSMGARVAAQMALHFPHAVRSAIFGGLGIHLVEGAGLPQTVADALEAPSLDDVTDPMGRMFRAFADANKADLRALAACIRGSRQVLSREEVGRIFQPVMVAIGTRDAVAGAAAPLVALLPDGTQLDIPNRDHNPAVGDKVFKQGALDFLKSRP</sequence>
<dbReference type="PRINTS" id="PR00111">
    <property type="entry name" value="ABHYDROLASE"/>
</dbReference>
<dbReference type="InterPro" id="IPR050471">
    <property type="entry name" value="AB_hydrolase"/>
</dbReference>
<feature type="domain" description="AB hydrolase-1" evidence="1">
    <location>
        <begin position="21"/>
        <end position="121"/>
    </location>
</feature>
<name>A0A9W6CNT6_XANFL</name>
<gene>
    <name evidence="3" type="ORF">GGQ86_003140</name>
    <name evidence="2" type="ORF">XFLAVUS301_29960</name>
</gene>
<dbReference type="InterPro" id="IPR000073">
    <property type="entry name" value="AB_hydrolase_1"/>
</dbReference>
<dbReference type="Proteomes" id="UP001245370">
    <property type="component" value="Unassembled WGS sequence"/>
</dbReference>
<comment type="caution">
    <text evidence="2">The sequence shown here is derived from an EMBL/GenBank/DDBJ whole genome shotgun (WGS) entry which is preliminary data.</text>
</comment>
<dbReference type="GeneID" id="95763782"/>
<dbReference type="Gene3D" id="3.40.50.1820">
    <property type="entry name" value="alpha/beta hydrolase"/>
    <property type="match status" value="1"/>
</dbReference>
<organism evidence="2 4">
    <name type="scientific">Xanthobacter flavus</name>
    <dbReference type="NCBI Taxonomy" id="281"/>
    <lineage>
        <taxon>Bacteria</taxon>
        <taxon>Pseudomonadati</taxon>
        <taxon>Pseudomonadota</taxon>
        <taxon>Alphaproteobacteria</taxon>
        <taxon>Hyphomicrobiales</taxon>
        <taxon>Xanthobacteraceae</taxon>
        <taxon>Xanthobacter</taxon>
    </lineage>
</organism>
<evidence type="ECO:0000313" key="3">
    <source>
        <dbReference type="EMBL" id="MDR6334658.1"/>
    </source>
</evidence>
<dbReference type="GO" id="GO:0046503">
    <property type="term" value="P:glycerolipid catabolic process"/>
    <property type="evidence" value="ECO:0007669"/>
    <property type="project" value="TreeGrafter"/>
</dbReference>
<evidence type="ECO:0000313" key="4">
    <source>
        <dbReference type="Proteomes" id="UP001144397"/>
    </source>
</evidence>
<dbReference type="PANTHER" id="PTHR43433:SF5">
    <property type="entry name" value="AB HYDROLASE-1 DOMAIN-CONTAINING PROTEIN"/>
    <property type="match status" value="1"/>
</dbReference>
<dbReference type="SUPFAM" id="SSF53474">
    <property type="entry name" value="alpha/beta-Hydrolases"/>
    <property type="match status" value="1"/>
</dbReference>
<proteinExistence type="predicted"/>
<evidence type="ECO:0000259" key="1">
    <source>
        <dbReference type="Pfam" id="PF00561"/>
    </source>
</evidence>
<dbReference type="RefSeq" id="WP_169121253.1">
    <property type="nucleotide sequence ID" value="NZ_BSDO01000004.1"/>
</dbReference>
<protein>
    <submittedName>
        <fullName evidence="2">Alpha/beta hydrolase</fullName>
    </submittedName>
    <submittedName>
        <fullName evidence="3">Pimeloyl-ACP methyl ester carboxylesterase</fullName>
    </submittedName>
</protein>